<gene>
    <name evidence="2" type="ORF">FPZ43_18040</name>
</gene>
<feature type="transmembrane region" description="Helical" evidence="1">
    <location>
        <begin position="41"/>
        <end position="59"/>
    </location>
</feature>
<accession>A0A563TZK8</accession>
<sequence length="196" mass="22852">MMKYKDLDPQKYPKLLEDAVKKLTLTLERDSKVLTEMNNSLNWIVTLLGVILATGISYFKNVSPCSLSFTLLYASRIGFCFAVLSLIIHKIFLVRYETAKFQYLNSLNTHELELKYDQRLLSKNIIQDSNFFIVEFINNFRNGQYIPHPEIDNRAKEFLKLDKTIISCARILKFTFWLSMIIFILNAAAVFYLILA</sequence>
<dbReference type="AlphaFoldDB" id="A0A563TZK8"/>
<dbReference type="RefSeq" id="WP_146383324.1">
    <property type="nucleotide sequence ID" value="NZ_VOEJ01000010.1"/>
</dbReference>
<dbReference type="Proteomes" id="UP000320042">
    <property type="component" value="Unassembled WGS sequence"/>
</dbReference>
<keyword evidence="1" id="KW-0472">Membrane</keyword>
<proteinExistence type="predicted"/>
<reference evidence="2 3" key="1">
    <citation type="submission" date="2019-07" db="EMBL/GenBank/DDBJ databases">
        <authorList>
            <person name="Kim J."/>
        </authorList>
    </citation>
    <scope>NUCLEOTIDE SEQUENCE [LARGE SCALE GENOMIC DNA]</scope>
    <source>
        <strain evidence="3">dk17</strain>
    </source>
</reference>
<dbReference type="EMBL" id="VOEJ01000010">
    <property type="protein sequence ID" value="TWR24797.1"/>
    <property type="molecule type" value="Genomic_DNA"/>
</dbReference>
<feature type="transmembrane region" description="Helical" evidence="1">
    <location>
        <begin position="174"/>
        <end position="195"/>
    </location>
</feature>
<feature type="transmembrane region" description="Helical" evidence="1">
    <location>
        <begin position="71"/>
        <end position="93"/>
    </location>
</feature>
<name>A0A563TZK8_9SPHI</name>
<evidence type="ECO:0000313" key="2">
    <source>
        <dbReference type="EMBL" id="TWR24797.1"/>
    </source>
</evidence>
<comment type="caution">
    <text evidence="2">The sequence shown here is derived from an EMBL/GenBank/DDBJ whole genome shotgun (WGS) entry which is preliminary data.</text>
</comment>
<keyword evidence="1" id="KW-0812">Transmembrane</keyword>
<organism evidence="2 3">
    <name type="scientific">Mucilaginibacter pallidiroseus</name>
    <dbReference type="NCBI Taxonomy" id="2599295"/>
    <lineage>
        <taxon>Bacteria</taxon>
        <taxon>Pseudomonadati</taxon>
        <taxon>Bacteroidota</taxon>
        <taxon>Sphingobacteriia</taxon>
        <taxon>Sphingobacteriales</taxon>
        <taxon>Sphingobacteriaceae</taxon>
        <taxon>Mucilaginibacter</taxon>
    </lineage>
</organism>
<evidence type="ECO:0000256" key="1">
    <source>
        <dbReference type="SAM" id="Phobius"/>
    </source>
</evidence>
<protein>
    <submittedName>
        <fullName evidence="2">Uncharacterized protein</fullName>
    </submittedName>
</protein>
<evidence type="ECO:0000313" key="3">
    <source>
        <dbReference type="Proteomes" id="UP000320042"/>
    </source>
</evidence>
<keyword evidence="3" id="KW-1185">Reference proteome</keyword>
<keyword evidence="1" id="KW-1133">Transmembrane helix</keyword>